<dbReference type="AlphaFoldDB" id="A0A2M8KTN7"/>
<protein>
    <submittedName>
        <fullName evidence="1">Uncharacterized protein</fullName>
    </submittedName>
</protein>
<accession>A0A2M8KTN7</accession>
<evidence type="ECO:0000313" key="1">
    <source>
        <dbReference type="EMBL" id="PJE63286.1"/>
    </source>
</evidence>
<comment type="caution">
    <text evidence="1">The sequence shown here is derived from an EMBL/GenBank/DDBJ whole genome shotgun (WGS) entry which is preliminary data.</text>
</comment>
<sequence length="66" mass="7980">ERGRKKDYNYSKKVKKADYLSMYDQLTKSLDSLKKEYPYALRAYLIPTVKKMKLWVKALKLKDFKI</sequence>
<evidence type="ECO:0000313" key="2">
    <source>
        <dbReference type="Proteomes" id="UP000229554"/>
    </source>
</evidence>
<feature type="non-terminal residue" evidence="1">
    <location>
        <position position="1"/>
    </location>
</feature>
<name>A0A2M8KTN7_9BACT</name>
<dbReference type="Proteomes" id="UP000229554">
    <property type="component" value="Unassembled WGS sequence"/>
</dbReference>
<reference evidence="2" key="1">
    <citation type="submission" date="2017-09" db="EMBL/GenBank/DDBJ databases">
        <title>Depth-based differentiation of microbial function through sediment-hosted aquifers and enrichment of novel symbionts in the deep terrestrial subsurface.</title>
        <authorList>
            <person name="Probst A.J."/>
            <person name="Ladd B."/>
            <person name="Jarett J.K."/>
            <person name="Geller-Mcgrath D.E."/>
            <person name="Sieber C.M.K."/>
            <person name="Emerson J.B."/>
            <person name="Anantharaman K."/>
            <person name="Thomas B.C."/>
            <person name="Malmstrom R."/>
            <person name="Stieglmeier M."/>
            <person name="Klingl A."/>
            <person name="Woyke T."/>
            <person name="Ryan C.M."/>
            <person name="Banfield J.F."/>
        </authorList>
    </citation>
    <scope>NUCLEOTIDE SEQUENCE [LARGE SCALE GENOMIC DNA]</scope>
</reference>
<dbReference type="EMBL" id="PFED01000013">
    <property type="protein sequence ID" value="PJE63286.1"/>
    <property type="molecule type" value="Genomic_DNA"/>
</dbReference>
<gene>
    <name evidence="1" type="ORF">COU88_00350</name>
</gene>
<organism evidence="1 2">
    <name type="scientific">Candidatus Roizmanbacteria bacterium CG10_big_fil_rev_8_21_14_0_10_39_6</name>
    <dbReference type="NCBI Taxonomy" id="1974853"/>
    <lineage>
        <taxon>Bacteria</taxon>
        <taxon>Candidatus Roizmaniibacteriota</taxon>
    </lineage>
</organism>
<proteinExistence type="predicted"/>